<evidence type="ECO:0000256" key="2">
    <source>
        <dbReference type="ARBA" id="ARBA00023002"/>
    </source>
</evidence>
<evidence type="ECO:0000259" key="4">
    <source>
        <dbReference type="Pfam" id="PF02894"/>
    </source>
</evidence>
<protein>
    <submittedName>
        <fullName evidence="5">Oxidoreductase</fullName>
    </submittedName>
</protein>
<feature type="domain" description="Gfo/Idh/MocA-like oxidoreductase C-terminal" evidence="4">
    <location>
        <begin position="135"/>
        <end position="332"/>
    </location>
</feature>
<keyword evidence="2" id="KW-0560">Oxidoreductase</keyword>
<dbReference type="NCBIfam" id="NF008607">
    <property type="entry name" value="PRK11579.1"/>
    <property type="match status" value="1"/>
</dbReference>
<evidence type="ECO:0000256" key="1">
    <source>
        <dbReference type="ARBA" id="ARBA00010928"/>
    </source>
</evidence>
<dbReference type="OrthoDB" id="9815825at2"/>
<dbReference type="AlphaFoldDB" id="A0A399R903"/>
<dbReference type="Proteomes" id="UP000266385">
    <property type="component" value="Unassembled WGS sequence"/>
</dbReference>
<dbReference type="InterPro" id="IPR051317">
    <property type="entry name" value="Gfo/Idh/MocA_oxidoreduct"/>
</dbReference>
<proteinExistence type="inferred from homology"/>
<evidence type="ECO:0000259" key="3">
    <source>
        <dbReference type="Pfam" id="PF01408"/>
    </source>
</evidence>
<dbReference type="Gene3D" id="3.40.50.720">
    <property type="entry name" value="NAD(P)-binding Rossmann-like Domain"/>
    <property type="match status" value="1"/>
</dbReference>
<dbReference type="PANTHER" id="PTHR43708:SF5">
    <property type="entry name" value="CONSERVED EXPRESSED OXIDOREDUCTASE (EUROFUNG)-RELATED"/>
    <property type="match status" value="1"/>
</dbReference>
<evidence type="ECO:0000313" key="5">
    <source>
        <dbReference type="EMBL" id="RIJ27154.1"/>
    </source>
</evidence>
<reference evidence="5 6" key="1">
    <citation type="submission" date="2018-08" db="EMBL/GenBank/DDBJ databases">
        <title>Henriciella mobilis sp. nov., isolated from seawater.</title>
        <authorList>
            <person name="Cheng H."/>
            <person name="Wu Y.-H."/>
            <person name="Xu X.-W."/>
            <person name="Guo L.-L."/>
        </authorList>
    </citation>
    <scope>NUCLEOTIDE SEQUENCE [LARGE SCALE GENOMIC DNA]</scope>
    <source>
        <strain evidence="5 6">JN25</strain>
    </source>
</reference>
<dbReference type="GO" id="GO:0016491">
    <property type="term" value="F:oxidoreductase activity"/>
    <property type="evidence" value="ECO:0007669"/>
    <property type="project" value="UniProtKB-KW"/>
</dbReference>
<comment type="caution">
    <text evidence="5">The sequence shown here is derived from an EMBL/GenBank/DDBJ whole genome shotgun (WGS) entry which is preliminary data.</text>
</comment>
<dbReference type="Pfam" id="PF02894">
    <property type="entry name" value="GFO_IDH_MocA_C"/>
    <property type="match status" value="1"/>
</dbReference>
<dbReference type="SUPFAM" id="SSF51735">
    <property type="entry name" value="NAD(P)-binding Rossmann-fold domains"/>
    <property type="match status" value="1"/>
</dbReference>
<dbReference type="InterPro" id="IPR000683">
    <property type="entry name" value="Gfo/Idh/MocA-like_OxRdtase_N"/>
</dbReference>
<dbReference type="InterPro" id="IPR004104">
    <property type="entry name" value="Gfo/Idh/MocA-like_OxRdtase_C"/>
</dbReference>
<sequence>MDRRFGLCVVGYGLAGRVFHAPLIAATPGLDLVGAVSSDPAKVIADHPDTKVFGSLDDALEDPAVDAIVLACPDELHAPLASAALKAGRHVVVDKPFAPTLAEARDVASLAGQCGRLVSVFHNRRWDADFLTLRGLIDTGALGDIVQFDAHYDRFKPQSGQRWKDRRPGGIWFDLGAHIVDQALCLFGRPQSVYADITALKPNDEMADYAHVLLRYPQARIILHMSQSVPAHGLRYCVHGTLGSWIKHGLDRQEDQSRAGLKPGEGEWGLDPVEGEFVSTGGERRRVPNRRGDFRQFYAGLRDAYAGTGSNPVATRDALDVMAVLEAGLRSAD</sequence>
<gene>
    <name evidence="5" type="ORF">D1223_15110</name>
</gene>
<keyword evidence="6" id="KW-1185">Reference proteome</keyword>
<evidence type="ECO:0000313" key="6">
    <source>
        <dbReference type="Proteomes" id="UP000266385"/>
    </source>
</evidence>
<comment type="similarity">
    <text evidence="1">Belongs to the Gfo/Idh/MocA family.</text>
</comment>
<dbReference type="Gene3D" id="3.30.360.10">
    <property type="entry name" value="Dihydrodipicolinate Reductase, domain 2"/>
    <property type="match status" value="1"/>
</dbReference>
<dbReference type="RefSeq" id="WP_119377267.1">
    <property type="nucleotide sequence ID" value="NZ_QWFX01000014.1"/>
</dbReference>
<accession>A0A399R903</accession>
<dbReference type="InterPro" id="IPR036291">
    <property type="entry name" value="NAD(P)-bd_dom_sf"/>
</dbReference>
<organism evidence="5 6">
    <name type="scientific">Henriciella mobilis</name>
    <dbReference type="NCBI Taxonomy" id="2305467"/>
    <lineage>
        <taxon>Bacteria</taxon>
        <taxon>Pseudomonadati</taxon>
        <taxon>Pseudomonadota</taxon>
        <taxon>Alphaproteobacteria</taxon>
        <taxon>Hyphomonadales</taxon>
        <taxon>Hyphomonadaceae</taxon>
        <taxon>Henriciella</taxon>
    </lineage>
</organism>
<dbReference type="Pfam" id="PF01408">
    <property type="entry name" value="GFO_IDH_MocA"/>
    <property type="match status" value="1"/>
</dbReference>
<name>A0A399R903_9PROT</name>
<dbReference type="EMBL" id="QWFX01000014">
    <property type="protein sequence ID" value="RIJ27154.1"/>
    <property type="molecule type" value="Genomic_DNA"/>
</dbReference>
<dbReference type="PANTHER" id="PTHR43708">
    <property type="entry name" value="CONSERVED EXPRESSED OXIDOREDUCTASE (EUROFUNG)"/>
    <property type="match status" value="1"/>
</dbReference>
<dbReference type="SUPFAM" id="SSF55347">
    <property type="entry name" value="Glyceraldehyde-3-phosphate dehydrogenase-like, C-terminal domain"/>
    <property type="match status" value="1"/>
</dbReference>
<feature type="domain" description="Gfo/Idh/MocA-like oxidoreductase N-terminal" evidence="3">
    <location>
        <begin position="8"/>
        <end position="122"/>
    </location>
</feature>
<dbReference type="GO" id="GO:0000166">
    <property type="term" value="F:nucleotide binding"/>
    <property type="evidence" value="ECO:0007669"/>
    <property type="project" value="InterPro"/>
</dbReference>